<feature type="domain" description="F-box associated beta-propeller type 3" evidence="1">
    <location>
        <begin position="39"/>
        <end position="136"/>
    </location>
</feature>
<dbReference type="EMBL" id="QGKV02000649">
    <property type="protein sequence ID" value="KAF3580610.1"/>
    <property type="molecule type" value="Genomic_DNA"/>
</dbReference>
<dbReference type="Proteomes" id="UP000266723">
    <property type="component" value="Unassembled WGS sequence"/>
</dbReference>
<protein>
    <recommendedName>
        <fullName evidence="1">F-box associated beta-propeller type 3 domain-containing protein</fullName>
    </recommendedName>
</protein>
<gene>
    <name evidence="2" type="ORF">DY000_02035014</name>
</gene>
<dbReference type="PANTHER" id="PTHR31111">
    <property type="entry name" value="BNAA05G37150D PROTEIN-RELATED"/>
    <property type="match status" value="1"/>
</dbReference>
<dbReference type="InterPro" id="IPR036047">
    <property type="entry name" value="F-box-like_dom_sf"/>
</dbReference>
<reference evidence="2 3" key="1">
    <citation type="journal article" date="2020" name="BMC Genomics">
        <title>Intraspecific diversification of the crop wild relative Brassica cretica Lam. using demographic model selection.</title>
        <authorList>
            <person name="Kioukis A."/>
            <person name="Michalopoulou V.A."/>
            <person name="Briers L."/>
            <person name="Pirintsos S."/>
            <person name="Studholme D.J."/>
            <person name="Pavlidis P."/>
            <person name="Sarris P.F."/>
        </authorList>
    </citation>
    <scope>NUCLEOTIDE SEQUENCE [LARGE SCALE GENOMIC DNA]</scope>
    <source>
        <strain evidence="3">cv. PFS-1207/04</strain>
    </source>
</reference>
<evidence type="ECO:0000259" key="1">
    <source>
        <dbReference type="Pfam" id="PF08268"/>
    </source>
</evidence>
<evidence type="ECO:0000313" key="3">
    <source>
        <dbReference type="Proteomes" id="UP000266723"/>
    </source>
</evidence>
<proteinExistence type="predicted"/>
<accession>A0ABQ7DTR4</accession>
<name>A0ABQ7DTR4_BRACR</name>
<comment type="caution">
    <text evidence="2">The sequence shown here is derived from an EMBL/GenBank/DDBJ whole genome shotgun (WGS) entry which is preliminary data.</text>
</comment>
<dbReference type="PANTHER" id="PTHR31111:SF113">
    <property type="entry name" value="F-BOX ASSOCIATED UBIQUITINATION EFFECTOR FAMILY PROTEIN"/>
    <property type="match status" value="1"/>
</dbReference>
<dbReference type="InterPro" id="IPR013187">
    <property type="entry name" value="F-box-assoc_dom_typ3"/>
</dbReference>
<organism evidence="2 3">
    <name type="scientific">Brassica cretica</name>
    <name type="common">Mustard</name>
    <dbReference type="NCBI Taxonomy" id="69181"/>
    <lineage>
        <taxon>Eukaryota</taxon>
        <taxon>Viridiplantae</taxon>
        <taxon>Streptophyta</taxon>
        <taxon>Embryophyta</taxon>
        <taxon>Tracheophyta</taxon>
        <taxon>Spermatophyta</taxon>
        <taxon>Magnoliopsida</taxon>
        <taxon>eudicotyledons</taxon>
        <taxon>Gunneridae</taxon>
        <taxon>Pentapetalae</taxon>
        <taxon>rosids</taxon>
        <taxon>malvids</taxon>
        <taxon>Brassicales</taxon>
        <taxon>Brassicaceae</taxon>
        <taxon>Brassiceae</taxon>
        <taxon>Brassica</taxon>
    </lineage>
</organism>
<evidence type="ECO:0000313" key="2">
    <source>
        <dbReference type="EMBL" id="KAF3580610.1"/>
    </source>
</evidence>
<dbReference type="SUPFAM" id="SSF81383">
    <property type="entry name" value="F-box domain"/>
    <property type="match status" value="1"/>
</dbReference>
<sequence length="136" mass="15059">MNVLTFSPPVTPSSLSIPDDLVLEIFSRLPLKAITRCRCLLFACKDDSKLFFFSSPQPENPEENSYVVAANHLARFPCSDRFSAPTSGFFSCYGFSLIMNCELENVICNPSTGQSLTLPPILKSRKGFGVESYLGY</sequence>
<keyword evidence="3" id="KW-1185">Reference proteome</keyword>
<dbReference type="Pfam" id="PF08268">
    <property type="entry name" value="FBA_3"/>
    <property type="match status" value="1"/>
</dbReference>